<dbReference type="InterPro" id="IPR036397">
    <property type="entry name" value="RNaseH_sf"/>
</dbReference>
<dbReference type="Pfam" id="PF25597">
    <property type="entry name" value="SH3_retrovirus"/>
    <property type="match status" value="1"/>
</dbReference>
<dbReference type="SUPFAM" id="SSF53098">
    <property type="entry name" value="Ribonuclease H-like"/>
    <property type="match status" value="1"/>
</dbReference>
<dbReference type="Proteomes" id="UP000197138">
    <property type="component" value="Unassembled WGS sequence"/>
</dbReference>
<dbReference type="PANTHER" id="PTHR42648">
    <property type="entry name" value="TRANSPOSASE, PUTATIVE-RELATED"/>
    <property type="match status" value="1"/>
</dbReference>
<feature type="domain" description="Integrase catalytic" evidence="4">
    <location>
        <begin position="33"/>
        <end position="199"/>
    </location>
</feature>
<dbReference type="InterPro" id="IPR012337">
    <property type="entry name" value="RNaseH-like_sf"/>
</dbReference>
<dbReference type="InterPro" id="IPR013103">
    <property type="entry name" value="RVT_2"/>
</dbReference>
<dbReference type="SUPFAM" id="SSF56672">
    <property type="entry name" value="DNA/RNA polymerases"/>
    <property type="match status" value="1"/>
</dbReference>
<name>A0A218W0P0_PUNGR</name>
<keyword evidence="2" id="KW-0378">Hydrolase</keyword>
<accession>A0A218W0P0</accession>
<evidence type="ECO:0000256" key="1">
    <source>
        <dbReference type="ARBA" id="ARBA00022723"/>
    </source>
</evidence>
<dbReference type="GO" id="GO:0046872">
    <property type="term" value="F:metal ion binding"/>
    <property type="evidence" value="ECO:0007669"/>
    <property type="project" value="UniProtKB-KW"/>
</dbReference>
<sequence>MIPTLSKVSQLECQSCQLGKHTRTQFPSRVSKRASAPFVLVHSDIWGPCPVLSSQGYRYFETFIDDYSIMTWVYLLKNRSDLYPIFVSFCSEIQTQFGVSIRTLRSDNAREYFSTSFQSYMSSRGMIHQSSCAYTPQQNGVAERKNRHLIETFRTLLIHMNVPVKFWGDALLTACYLINRMPSSVLHGQIPFSVLFPRDAIYSLPPRIFGCLCFIHQLLPGSSKLSPRSLKCVFLGYLRGQKGYRCYSPEQRRYFVVADVTFFESTPFFSASPNQPPSLSESLPLPSPYVIVPFSVPSTSTSPPETPETPSTSRPTEPRELITYQRRKNVPHIESQQVERVQVTSSERPEDSTPIPVAPPASDLPLMSSPELDLPIAHRKGTRSTANPYPLYNFLSYSRLSPSYTAFLSSLDSVSIPRSVKEALSHPGWREAMIDEMSALDTNGTWELVSLPLGKTVVGCRWVYTVKTSPNGRVDRLKACLVAKGYTQIPGLDYGDTFSPVAKVASVRLLLSLAAINHWSLHQLDIKNAFLHGDLEEKVYMEQPPGFVAQGEYFGKVCKLRKSLYGLKQSPRAWFGRFSSAVIKFGLVRSQFDHSVFFRHYGGRHILLVVYVDDIVITGDDVVGISQLKTYLHSQFQTKDLGALRYFLGIEVAQSERGIYISQRKYVLDILEETELLECKPVDPNVKLAPGEGEPFLDVGRYRRLVGKLNYLTVTRPDISFAVSVVSQFLDSPTETHWNAVI</sequence>
<dbReference type="PROSITE" id="PS50994">
    <property type="entry name" value="INTEGRASE"/>
    <property type="match status" value="1"/>
</dbReference>
<feature type="compositionally biased region" description="Polar residues" evidence="3">
    <location>
        <begin position="334"/>
        <end position="346"/>
    </location>
</feature>
<proteinExistence type="predicted"/>
<dbReference type="InterPro" id="IPR001584">
    <property type="entry name" value="Integrase_cat-core"/>
</dbReference>
<dbReference type="Pfam" id="PF00665">
    <property type="entry name" value="rve"/>
    <property type="match status" value="1"/>
</dbReference>
<keyword evidence="1" id="KW-0479">Metal-binding</keyword>
<evidence type="ECO:0000313" key="5">
    <source>
        <dbReference type="EMBL" id="OWM65682.1"/>
    </source>
</evidence>
<dbReference type="InterPro" id="IPR057670">
    <property type="entry name" value="SH3_retrovirus"/>
</dbReference>
<dbReference type="Pfam" id="PF07727">
    <property type="entry name" value="RVT_2"/>
    <property type="match status" value="1"/>
</dbReference>
<gene>
    <name evidence="5" type="ORF">CDL15_Pgr017179</name>
</gene>
<feature type="region of interest" description="Disordered" evidence="3">
    <location>
        <begin position="296"/>
        <end position="369"/>
    </location>
</feature>
<dbReference type="InterPro" id="IPR039537">
    <property type="entry name" value="Retrotran_Ty1/copia-like"/>
</dbReference>
<dbReference type="GO" id="GO:0016787">
    <property type="term" value="F:hydrolase activity"/>
    <property type="evidence" value="ECO:0007669"/>
    <property type="project" value="UniProtKB-KW"/>
</dbReference>
<evidence type="ECO:0000313" key="6">
    <source>
        <dbReference type="Proteomes" id="UP000197138"/>
    </source>
</evidence>
<dbReference type="PANTHER" id="PTHR42648:SF28">
    <property type="entry name" value="TRANSPOSON-ENCODED PROTEIN WITH RIBONUCLEASE H-LIKE AND RETROVIRUS ZINC FINGER-LIKE DOMAINS"/>
    <property type="match status" value="1"/>
</dbReference>
<dbReference type="Gene3D" id="3.30.420.10">
    <property type="entry name" value="Ribonuclease H-like superfamily/Ribonuclease H"/>
    <property type="match status" value="1"/>
</dbReference>
<comment type="caution">
    <text evidence="5">The sequence shown here is derived from an EMBL/GenBank/DDBJ whole genome shotgun (WGS) entry which is preliminary data.</text>
</comment>
<feature type="compositionally biased region" description="Low complexity" evidence="3">
    <location>
        <begin position="297"/>
        <end position="315"/>
    </location>
</feature>
<dbReference type="GO" id="GO:0003676">
    <property type="term" value="F:nucleic acid binding"/>
    <property type="evidence" value="ECO:0007669"/>
    <property type="project" value="InterPro"/>
</dbReference>
<organism evidence="5 6">
    <name type="scientific">Punica granatum</name>
    <name type="common">Pomegranate</name>
    <dbReference type="NCBI Taxonomy" id="22663"/>
    <lineage>
        <taxon>Eukaryota</taxon>
        <taxon>Viridiplantae</taxon>
        <taxon>Streptophyta</taxon>
        <taxon>Embryophyta</taxon>
        <taxon>Tracheophyta</taxon>
        <taxon>Spermatophyta</taxon>
        <taxon>Magnoliopsida</taxon>
        <taxon>eudicotyledons</taxon>
        <taxon>Gunneridae</taxon>
        <taxon>Pentapetalae</taxon>
        <taxon>rosids</taxon>
        <taxon>malvids</taxon>
        <taxon>Myrtales</taxon>
        <taxon>Lythraceae</taxon>
        <taxon>Punica</taxon>
    </lineage>
</organism>
<evidence type="ECO:0000259" key="4">
    <source>
        <dbReference type="PROSITE" id="PS50994"/>
    </source>
</evidence>
<evidence type="ECO:0000256" key="3">
    <source>
        <dbReference type="SAM" id="MobiDB-lite"/>
    </source>
</evidence>
<dbReference type="InterPro" id="IPR043502">
    <property type="entry name" value="DNA/RNA_pol_sf"/>
</dbReference>
<reference evidence="6" key="1">
    <citation type="journal article" date="2017" name="Plant J.">
        <title>The pomegranate (Punica granatum L.) genome and the genomics of punicalagin biosynthesis.</title>
        <authorList>
            <person name="Qin G."/>
            <person name="Xu C."/>
            <person name="Ming R."/>
            <person name="Tang H."/>
            <person name="Guyot R."/>
            <person name="Kramer E.M."/>
            <person name="Hu Y."/>
            <person name="Yi X."/>
            <person name="Qi Y."/>
            <person name="Xu X."/>
            <person name="Gao Z."/>
            <person name="Pan H."/>
            <person name="Jian J."/>
            <person name="Tian Y."/>
            <person name="Yue Z."/>
            <person name="Xu Y."/>
        </authorList>
    </citation>
    <scope>NUCLEOTIDE SEQUENCE [LARGE SCALE GENOMIC DNA]</scope>
    <source>
        <strain evidence="6">cv. Dabenzi</strain>
    </source>
</reference>
<protein>
    <recommendedName>
        <fullName evidence="4">Integrase catalytic domain-containing protein</fullName>
    </recommendedName>
</protein>
<dbReference type="AlphaFoldDB" id="A0A218W0P0"/>
<dbReference type="EMBL" id="MTKT01005569">
    <property type="protein sequence ID" value="OWM65682.1"/>
    <property type="molecule type" value="Genomic_DNA"/>
</dbReference>
<evidence type="ECO:0000256" key="2">
    <source>
        <dbReference type="ARBA" id="ARBA00022801"/>
    </source>
</evidence>
<dbReference type="GO" id="GO:0015074">
    <property type="term" value="P:DNA integration"/>
    <property type="evidence" value="ECO:0007669"/>
    <property type="project" value="InterPro"/>
</dbReference>